<sequence>MVFYKSCPKCRGDMHFRKDIYGDFRECIQCGLLQDICEYPTSQLVASATGNDDTSTSPQGGKGKKGRAA</sequence>
<feature type="region of interest" description="Disordered" evidence="1">
    <location>
        <begin position="46"/>
        <end position="69"/>
    </location>
</feature>
<evidence type="ECO:0000313" key="2">
    <source>
        <dbReference type="EMBL" id="SVB22627.1"/>
    </source>
</evidence>
<name>A0A382CB93_9ZZZZ</name>
<gene>
    <name evidence="2" type="ORF">METZ01_LOCUS175481</name>
</gene>
<dbReference type="EMBL" id="UINC01033399">
    <property type="protein sequence ID" value="SVB22627.1"/>
    <property type="molecule type" value="Genomic_DNA"/>
</dbReference>
<evidence type="ECO:0000256" key="1">
    <source>
        <dbReference type="SAM" id="MobiDB-lite"/>
    </source>
</evidence>
<proteinExistence type="predicted"/>
<organism evidence="2">
    <name type="scientific">marine metagenome</name>
    <dbReference type="NCBI Taxonomy" id="408172"/>
    <lineage>
        <taxon>unclassified sequences</taxon>
        <taxon>metagenomes</taxon>
        <taxon>ecological metagenomes</taxon>
    </lineage>
</organism>
<protein>
    <submittedName>
        <fullName evidence="2">Uncharacterized protein</fullName>
    </submittedName>
</protein>
<feature type="compositionally biased region" description="Polar residues" evidence="1">
    <location>
        <begin position="46"/>
        <end position="59"/>
    </location>
</feature>
<reference evidence="2" key="1">
    <citation type="submission" date="2018-05" db="EMBL/GenBank/DDBJ databases">
        <authorList>
            <person name="Lanie J.A."/>
            <person name="Ng W.-L."/>
            <person name="Kazmierczak K.M."/>
            <person name="Andrzejewski T.M."/>
            <person name="Davidsen T.M."/>
            <person name="Wayne K.J."/>
            <person name="Tettelin H."/>
            <person name="Glass J.I."/>
            <person name="Rusch D."/>
            <person name="Podicherti R."/>
            <person name="Tsui H.-C.T."/>
            <person name="Winkler M.E."/>
        </authorList>
    </citation>
    <scope>NUCLEOTIDE SEQUENCE</scope>
</reference>
<dbReference type="AlphaFoldDB" id="A0A382CB93"/>
<accession>A0A382CB93</accession>